<organism evidence="1 2">
    <name type="scientific">Globodera pallida</name>
    <name type="common">Potato cyst nematode worm</name>
    <name type="synonym">Heterodera pallida</name>
    <dbReference type="NCBI Taxonomy" id="36090"/>
    <lineage>
        <taxon>Eukaryota</taxon>
        <taxon>Metazoa</taxon>
        <taxon>Ecdysozoa</taxon>
        <taxon>Nematoda</taxon>
        <taxon>Chromadorea</taxon>
        <taxon>Rhabditida</taxon>
        <taxon>Tylenchina</taxon>
        <taxon>Tylenchomorpha</taxon>
        <taxon>Tylenchoidea</taxon>
        <taxon>Heteroderidae</taxon>
        <taxon>Heteroderinae</taxon>
        <taxon>Globodera</taxon>
    </lineage>
</organism>
<reference evidence="1" key="1">
    <citation type="submission" date="2014-05" db="EMBL/GenBank/DDBJ databases">
        <title>The genome and life-stage specific transcriptomes of Globodera pallida elucidate key aspects of plant parasitism by a cyst nematode.</title>
        <authorList>
            <person name="Cotton J.A."/>
            <person name="Lilley C.J."/>
            <person name="Jones L.M."/>
            <person name="Kikuchi T."/>
            <person name="Reid A.J."/>
            <person name="Thorpe P."/>
            <person name="Tsai I.J."/>
            <person name="Beasley H."/>
            <person name="Blok V."/>
            <person name="Cock P.J.A."/>
            <person name="Van den Akker S.E."/>
            <person name="Holroyd N."/>
            <person name="Hunt M."/>
            <person name="Mantelin S."/>
            <person name="Naghra H."/>
            <person name="Pain A."/>
            <person name="Palomares-Rius J.E."/>
            <person name="Zarowiecki M."/>
            <person name="Berriman M."/>
            <person name="Jones J.T."/>
            <person name="Urwin P.E."/>
        </authorList>
    </citation>
    <scope>NUCLEOTIDE SEQUENCE [LARGE SCALE GENOMIC DNA]</scope>
    <source>
        <strain evidence="1">Lindley</strain>
    </source>
</reference>
<evidence type="ECO:0000313" key="2">
    <source>
        <dbReference type="WBParaSite" id="GPLIN_001609400"/>
    </source>
</evidence>
<proteinExistence type="predicted"/>
<sequence>MHSCLLIHEDLYERLLSKQEQVEELLGRAEKLVTEQTEPDDIRIYESMADGLATAWKSLS</sequence>
<dbReference type="Proteomes" id="UP000050741">
    <property type="component" value="Unassembled WGS sequence"/>
</dbReference>
<accession>A0A183CT86</accession>
<reference evidence="2" key="2">
    <citation type="submission" date="2016-06" db="UniProtKB">
        <authorList>
            <consortium name="WormBaseParasite"/>
        </authorList>
    </citation>
    <scope>IDENTIFICATION</scope>
</reference>
<dbReference type="AlphaFoldDB" id="A0A183CT86"/>
<protein>
    <submittedName>
        <fullName evidence="2">Transcriptional regulator</fullName>
    </submittedName>
</protein>
<keyword evidence="1" id="KW-1185">Reference proteome</keyword>
<dbReference type="WBParaSite" id="GPLIN_001609400">
    <property type="protein sequence ID" value="GPLIN_001609400"/>
    <property type="gene ID" value="GPLIN_001609400"/>
</dbReference>
<dbReference type="SUPFAM" id="SSF46966">
    <property type="entry name" value="Spectrin repeat"/>
    <property type="match status" value="1"/>
</dbReference>
<evidence type="ECO:0000313" key="1">
    <source>
        <dbReference type="Proteomes" id="UP000050741"/>
    </source>
</evidence>
<name>A0A183CT86_GLOPA</name>